<dbReference type="Gene3D" id="2.70.20.40">
    <property type="entry name" value="Borna disease virus, matrix protein"/>
    <property type="match status" value="1"/>
</dbReference>
<dbReference type="RefSeq" id="YP_009508483.1">
    <property type="nucleotide sequence ID" value="NC_039013.1"/>
</dbReference>
<evidence type="ECO:0000313" key="2">
    <source>
        <dbReference type="Proteomes" id="UP000240816"/>
    </source>
</evidence>
<dbReference type="SMR" id="A0A2K8MRT5"/>
<proteinExistence type="predicted"/>
<keyword evidence="2" id="KW-1185">Reference proteome</keyword>
<dbReference type="KEGG" id="vg:37619951"/>
<evidence type="ECO:0000313" key="1">
    <source>
        <dbReference type="EMBL" id="ATY47616.1"/>
    </source>
</evidence>
<sequence>MSPTPVIDSFYPGFSTLFVKLSFFNAQVRVALASVFDEIIISGDEVKQFVVFDVEPIGPGQVRLFMKWTRYGLEKIQSVLINRRAISDLCYIDLSSIQSDVVITEGFNVRSAILYYIHPGPLSQWIKKKV</sequence>
<dbReference type="EMBL" id="MF135780">
    <property type="protein sequence ID" value="ATY47616.1"/>
    <property type="molecule type" value="Viral_cRNA"/>
</dbReference>
<accession>A0A2K8MRT5</accession>
<dbReference type="GeneID" id="37619951"/>
<name>A0A2K8MRT5_9MONO</name>
<organism evidence="1">
    <name type="scientific">Jungle carpet python virus</name>
    <dbReference type="NCBI Taxonomy" id="2016401"/>
    <lineage>
        <taxon>Viruses</taxon>
        <taxon>Riboviria</taxon>
        <taxon>Orthornavirae</taxon>
        <taxon>Negarnaviricota</taxon>
        <taxon>Haploviricotina</taxon>
        <taxon>Monjiviricetes</taxon>
        <taxon>Mononegavirales</taxon>
        <taxon>Bornaviridae</taxon>
        <taxon>Carbovirus</taxon>
        <taxon>Carbovirus queenslandense</taxon>
    </lineage>
</organism>
<dbReference type="InterPro" id="IPR038520">
    <property type="entry name" value="BDV_M_sf"/>
</dbReference>
<reference evidence="1" key="1">
    <citation type="journal article" date="2018" name="PLoS Pathog.">
        <title>Divergent bornaviruses from Australian carpet pythons with neurological disease date the origin of extant Bornaviridae prior to the end-Cretaceous extinction.</title>
        <authorList>
            <person name="Hyndman T.H."/>
            <person name="Shilton C.M."/>
            <person name="Stenglein M.D."/>
            <person name="Wellehan J.F.X.Jr."/>
        </authorList>
    </citation>
    <scope>NUCLEOTIDE SEQUENCE [LARGE SCALE GENOMIC DNA]</scope>
    <source>
        <strain evidence="1">1</strain>
    </source>
</reference>
<protein>
    <submittedName>
        <fullName evidence="1">M</fullName>
    </submittedName>
</protein>
<dbReference type="Proteomes" id="UP000240816">
    <property type="component" value="Segment"/>
</dbReference>
<dbReference type="OrthoDB" id="32079at10239"/>